<dbReference type="GO" id="GO:0005829">
    <property type="term" value="C:cytosol"/>
    <property type="evidence" value="ECO:0007669"/>
    <property type="project" value="TreeGrafter"/>
</dbReference>
<name>A0A4Y9ZAM7_9AGAM</name>
<protein>
    <recommendedName>
        <fullName evidence="5">Tubulin-specific chaperone A</fullName>
    </recommendedName>
</protein>
<evidence type="ECO:0008006" key="5">
    <source>
        <dbReference type="Google" id="ProtNLM"/>
    </source>
</evidence>
<feature type="compositionally biased region" description="Polar residues" evidence="2">
    <location>
        <begin position="58"/>
        <end position="67"/>
    </location>
</feature>
<keyword evidence="1" id="KW-0175">Coiled coil</keyword>
<dbReference type="GO" id="GO:0015630">
    <property type="term" value="C:microtubule cytoskeleton"/>
    <property type="evidence" value="ECO:0007669"/>
    <property type="project" value="TreeGrafter"/>
</dbReference>
<dbReference type="EMBL" id="SEOQ01000035">
    <property type="protein sequence ID" value="TFY71835.1"/>
    <property type="molecule type" value="Genomic_DNA"/>
</dbReference>
<dbReference type="AlphaFoldDB" id="A0A4Y9ZAM7"/>
<dbReference type="OrthoDB" id="296187at2759"/>
<proteinExistence type="predicted"/>
<evidence type="ECO:0000313" key="3">
    <source>
        <dbReference type="EMBL" id="TFY71835.1"/>
    </source>
</evidence>
<feature type="region of interest" description="Disordered" evidence="2">
    <location>
        <begin position="21"/>
        <end position="74"/>
    </location>
</feature>
<evidence type="ECO:0000256" key="1">
    <source>
        <dbReference type="SAM" id="Coils"/>
    </source>
</evidence>
<dbReference type="InterPro" id="IPR004226">
    <property type="entry name" value="TBCA"/>
</dbReference>
<dbReference type="GO" id="GO:0007021">
    <property type="term" value="P:tubulin complex assembly"/>
    <property type="evidence" value="ECO:0007669"/>
    <property type="project" value="InterPro"/>
</dbReference>
<feature type="compositionally biased region" description="Low complexity" evidence="2">
    <location>
        <begin position="21"/>
        <end position="34"/>
    </location>
</feature>
<dbReference type="GO" id="GO:0007023">
    <property type="term" value="P:post-chaperonin tubulin folding pathway"/>
    <property type="evidence" value="ECO:0007669"/>
    <property type="project" value="InterPro"/>
</dbReference>
<organism evidence="3 4">
    <name type="scientific">Dentipellis fragilis</name>
    <dbReference type="NCBI Taxonomy" id="205917"/>
    <lineage>
        <taxon>Eukaryota</taxon>
        <taxon>Fungi</taxon>
        <taxon>Dikarya</taxon>
        <taxon>Basidiomycota</taxon>
        <taxon>Agaricomycotina</taxon>
        <taxon>Agaricomycetes</taxon>
        <taxon>Russulales</taxon>
        <taxon>Hericiaceae</taxon>
        <taxon>Dentipellis</taxon>
    </lineage>
</organism>
<feature type="region of interest" description="Disordered" evidence="2">
    <location>
        <begin position="102"/>
        <end position="130"/>
    </location>
</feature>
<reference evidence="3 4" key="1">
    <citation type="submission" date="2019-02" db="EMBL/GenBank/DDBJ databases">
        <title>Genome sequencing of the rare red list fungi Dentipellis fragilis.</title>
        <authorList>
            <person name="Buettner E."/>
            <person name="Kellner H."/>
        </authorList>
    </citation>
    <scope>NUCLEOTIDE SEQUENCE [LARGE SCALE GENOMIC DNA]</scope>
    <source>
        <strain evidence="3 4">DSM 105465</strain>
    </source>
</reference>
<accession>A0A4Y9ZAM7</accession>
<dbReference type="PANTHER" id="PTHR21500">
    <property type="entry name" value="TUBULIN-SPECIFIC CHAPERONE A"/>
    <property type="match status" value="1"/>
</dbReference>
<feature type="coiled-coil region" evidence="1">
    <location>
        <begin position="167"/>
        <end position="194"/>
    </location>
</feature>
<evidence type="ECO:0000313" key="4">
    <source>
        <dbReference type="Proteomes" id="UP000298327"/>
    </source>
</evidence>
<dbReference type="STRING" id="205917.A0A4Y9ZAM7"/>
<dbReference type="PANTHER" id="PTHR21500:SF0">
    <property type="entry name" value="TUBULIN-SPECIFIC CHAPERONE A"/>
    <property type="match status" value="1"/>
</dbReference>
<gene>
    <name evidence="3" type="ORF">EVG20_g1178</name>
</gene>
<dbReference type="Gene3D" id="1.20.58.90">
    <property type="match status" value="1"/>
</dbReference>
<keyword evidence="4" id="KW-1185">Reference proteome</keyword>
<comment type="caution">
    <text evidence="3">The sequence shown here is derived from an EMBL/GenBank/DDBJ whole genome shotgun (WGS) entry which is preliminary data.</text>
</comment>
<dbReference type="Proteomes" id="UP000298327">
    <property type="component" value="Unassembled WGS sequence"/>
</dbReference>
<evidence type="ECO:0000256" key="2">
    <source>
        <dbReference type="SAM" id="MobiDB-lite"/>
    </source>
</evidence>
<dbReference type="GO" id="GO:0048487">
    <property type="term" value="F:beta-tubulin binding"/>
    <property type="evidence" value="ECO:0007669"/>
    <property type="project" value="InterPro"/>
</dbReference>
<sequence>MRTISTYGTVTCTVYTFVPPSSSLSPSAPHPRSSNSGRQALLPSRTGDPTQKADKQQASRQVVQTPVSRARLTSRSSSSYVRDYLLVRVRVSVTNRICPRFSRSETESETGTDTDEDRHRHRHRRHSNSMDTPALRRQLQIKAGVAKRSVCMSMPYPSIPTHSRCTIHRIVKEQRIYRDEVEELRRKTDKLAAEGAEEWDIKNGVRLHQSPSPFTSLLFPSLPHLLLLSRVLTARTGRTQNRMTEESEKMVKDANVRLGKAVGELRDLVVRPRLRRRLPSTYRVPLSSEDFDADADADSLLPSFLPSFSSIQNAAKKDPALSEDEVLLKAEEALEEASI</sequence>